<evidence type="ECO:0000256" key="4">
    <source>
        <dbReference type="ARBA" id="ARBA00022741"/>
    </source>
</evidence>
<dbReference type="Gene3D" id="1.20.272.10">
    <property type="match status" value="1"/>
</dbReference>
<dbReference type="FunFam" id="1.20.272.10:FF:000004">
    <property type="entry name" value="Replication factor C subunit 5"/>
    <property type="match status" value="1"/>
</dbReference>
<keyword evidence="6" id="KW-0539">Nucleus</keyword>
<evidence type="ECO:0000256" key="1">
    <source>
        <dbReference type="ARBA" id="ARBA00004123"/>
    </source>
</evidence>
<evidence type="ECO:0000256" key="2">
    <source>
        <dbReference type="ARBA" id="ARBA00005378"/>
    </source>
</evidence>
<keyword evidence="5" id="KW-0067">ATP-binding</keyword>
<dbReference type="InterPro" id="IPR008921">
    <property type="entry name" value="DNA_pol3_clamp-load_cplx_C"/>
</dbReference>
<evidence type="ECO:0000313" key="9">
    <source>
        <dbReference type="Proteomes" id="UP001159641"/>
    </source>
</evidence>
<comment type="similarity">
    <text evidence="2">Belongs to the activator 1 small subunits family.</text>
</comment>
<feature type="domain" description="Replication factor C C-terminal" evidence="7">
    <location>
        <begin position="2"/>
        <end position="44"/>
    </location>
</feature>
<dbReference type="AlphaFoldDB" id="A0AB34GIA8"/>
<accession>A0AB34GIA8</accession>
<dbReference type="SUPFAM" id="SSF48019">
    <property type="entry name" value="post-AAA+ oligomerization domain-like"/>
    <property type="match status" value="1"/>
</dbReference>
<dbReference type="GO" id="GO:0006260">
    <property type="term" value="P:DNA replication"/>
    <property type="evidence" value="ECO:0007669"/>
    <property type="project" value="UniProtKB-KW"/>
</dbReference>
<dbReference type="Pfam" id="PF08542">
    <property type="entry name" value="Rep_fac_C"/>
    <property type="match status" value="1"/>
</dbReference>
<dbReference type="InterPro" id="IPR013748">
    <property type="entry name" value="Rep_factorC_C"/>
</dbReference>
<reference evidence="8 9" key="1">
    <citation type="submission" date="2022-11" db="EMBL/GenBank/DDBJ databases">
        <title>Whole genome sequence of Eschrichtius robustus ER-17-0199.</title>
        <authorList>
            <person name="Bruniche-Olsen A."/>
            <person name="Black A.N."/>
            <person name="Fields C.J."/>
            <person name="Walden K."/>
            <person name="Dewoody J.A."/>
        </authorList>
    </citation>
    <scope>NUCLEOTIDE SEQUENCE [LARGE SCALE GENOMIC DNA]</scope>
    <source>
        <strain evidence="8">ER-17-0199</strain>
        <tissue evidence="8">Blubber</tissue>
    </source>
</reference>
<sequence length="90" mass="10202">MELKTLKGLALHDILTEIHLFVHRVDFPSSVRIHLLTKMADIDCCDIVSLLTFCLISFRYRLSVGTNEKIQLSSLIAAFQVTRDLIVTEA</sequence>
<gene>
    <name evidence="8" type="ORF">J1605_012803</name>
</gene>
<keyword evidence="3" id="KW-0235">DNA replication</keyword>
<organism evidence="8 9">
    <name type="scientific">Eschrichtius robustus</name>
    <name type="common">California gray whale</name>
    <name type="synonym">Eschrichtius gibbosus</name>
    <dbReference type="NCBI Taxonomy" id="9764"/>
    <lineage>
        <taxon>Eukaryota</taxon>
        <taxon>Metazoa</taxon>
        <taxon>Chordata</taxon>
        <taxon>Craniata</taxon>
        <taxon>Vertebrata</taxon>
        <taxon>Euteleostomi</taxon>
        <taxon>Mammalia</taxon>
        <taxon>Eutheria</taxon>
        <taxon>Laurasiatheria</taxon>
        <taxon>Artiodactyla</taxon>
        <taxon>Whippomorpha</taxon>
        <taxon>Cetacea</taxon>
        <taxon>Mysticeti</taxon>
        <taxon>Eschrichtiidae</taxon>
        <taxon>Eschrichtius</taxon>
    </lineage>
</organism>
<proteinExistence type="inferred from homology"/>
<dbReference type="GO" id="GO:0005634">
    <property type="term" value="C:nucleus"/>
    <property type="evidence" value="ECO:0007669"/>
    <property type="project" value="UniProtKB-SubCell"/>
</dbReference>
<dbReference type="GO" id="GO:0003677">
    <property type="term" value="F:DNA binding"/>
    <property type="evidence" value="ECO:0007669"/>
    <property type="project" value="InterPro"/>
</dbReference>
<keyword evidence="4" id="KW-0547">Nucleotide-binding</keyword>
<evidence type="ECO:0000259" key="7">
    <source>
        <dbReference type="Pfam" id="PF08542"/>
    </source>
</evidence>
<keyword evidence="9" id="KW-1185">Reference proteome</keyword>
<evidence type="ECO:0000256" key="3">
    <source>
        <dbReference type="ARBA" id="ARBA00022705"/>
    </source>
</evidence>
<evidence type="ECO:0000313" key="8">
    <source>
        <dbReference type="EMBL" id="KAJ8779341.1"/>
    </source>
</evidence>
<evidence type="ECO:0000256" key="5">
    <source>
        <dbReference type="ARBA" id="ARBA00022840"/>
    </source>
</evidence>
<comment type="subcellular location">
    <subcellularLocation>
        <location evidence="1">Nucleus</location>
    </subcellularLocation>
</comment>
<protein>
    <recommendedName>
        <fullName evidence="7">Replication factor C C-terminal domain-containing protein</fullName>
    </recommendedName>
</protein>
<name>A0AB34GIA8_ESCRO</name>
<evidence type="ECO:0000256" key="6">
    <source>
        <dbReference type="ARBA" id="ARBA00023242"/>
    </source>
</evidence>
<comment type="caution">
    <text evidence="8">The sequence shown here is derived from an EMBL/GenBank/DDBJ whole genome shotgun (WGS) entry which is preliminary data.</text>
</comment>
<dbReference type="GO" id="GO:0005524">
    <property type="term" value="F:ATP binding"/>
    <property type="evidence" value="ECO:0007669"/>
    <property type="project" value="UniProtKB-KW"/>
</dbReference>
<dbReference type="Proteomes" id="UP001159641">
    <property type="component" value="Unassembled WGS sequence"/>
</dbReference>
<dbReference type="EMBL" id="JAIQCJ010002228">
    <property type="protein sequence ID" value="KAJ8779341.1"/>
    <property type="molecule type" value="Genomic_DNA"/>
</dbReference>